<name>A0ABW6PJW9_9NOCA</name>
<dbReference type="RefSeq" id="WP_387699481.1">
    <property type="nucleotide sequence ID" value="NZ_JBIAMX010000003.1"/>
</dbReference>
<keyword evidence="2" id="KW-1185">Reference proteome</keyword>
<comment type="caution">
    <text evidence="1">The sequence shown here is derived from an EMBL/GenBank/DDBJ whole genome shotgun (WGS) entry which is preliminary data.</text>
</comment>
<organism evidence="1 2">
    <name type="scientific">Nocardia thailandica</name>
    <dbReference type="NCBI Taxonomy" id="257275"/>
    <lineage>
        <taxon>Bacteria</taxon>
        <taxon>Bacillati</taxon>
        <taxon>Actinomycetota</taxon>
        <taxon>Actinomycetes</taxon>
        <taxon>Mycobacteriales</taxon>
        <taxon>Nocardiaceae</taxon>
        <taxon>Nocardia</taxon>
    </lineage>
</organism>
<evidence type="ECO:0000313" key="1">
    <source>
        <dbReference type="EMBL" id="MFF0542675.1"/>
    </source>
</evidence>
<reference evidence="1 2" key="1">
    <citation type="submission" date="2024-10" db="EMBL/GenBank/DDBJ databases">
        <title>The Natural Products Discovery Center: Release of the First 8490 Sequenced Strains for Exploring Actinobacteria Biosynthetic Diversity.</title>
        <authorList>
            <person name="Kalkreuter E."/>
            <person name="Kautsar S.A."/>
            <person name="Yang D."/>
            <person name="Bader C.D."/>
            <person name="Teijaro C.N."/>
            <person name="Fluegel L."/>
            <person name="Davis C.M."/>
            <person name="Simpson J.R."/>
            <person name="Lauterbach L."/>
            <person name="Steele A.D."/>
            <person name="Gui C."/>
            <person name="Meng S."/>
            <person name="Li G."/>
            <person name="Viehrig K."/>
            <person name="Ye F."/>
            <person name="Su P."/>
            <person name="Kiefer A.F."/>
            <person name="Nichols A."/>
            <person name="Cepeda A.J."/>
            <person name="Yan W."/>
            <person name="Fan B."/>
            <person name="Jiang Y."/>
            <person name="Adhikari A."/>
            <person name="Zheng C.-J."/>
            <person name="Schuster L."/>
            <person name="Cowan T.M."/>
            <person name="Smanski M.J."/>
            <person name="Chevrette M.G."/>
            <person name="De Carvalho L.P.S."/>
            <person name="Shen B."/>
        </authorList>
    </citation>
    <scope>NUCLEOTIDE SEQUENCE [LARGE SCALE GENOMIC DNA]</scope>
    <source>
        <strain evidence="1 2">NPDC004045</strain>
    </source>
</reference>
<dbReference type="EMBL" id="JBIAMX010000003">
    <property type="protein sequence ID" value="MFF0542675.1"/>
    <property type="molecule type" value="Genomic_DNA"/>
</dbReference>
<sequence>MSLPAAMCCADRHVDGSHPSAATAQSAIAGGSRFQFQVRPRPPADHEEGGLLVADTSAEGAGAVGRDRDTGGVEDYQPNAVEQDGNNLEWVCSRVWNVSQAGKIGAHLGGGQQAEAAVADYCGVFA</sequence>
<accession>A0ABW6PJW9</accession>
<evidence type="ECO:0000313" key="2">
    <source>
        <dbReference type="Proteomes" id="UP001601444"/>
    </source>
</evidence>
<proteinExistence type="predicted"/>
<dbReference type="Proteomes" id="UP001601444">
    <property type="component" value="Unassembled WGS sequence"/>
</dbReference>
<evidence type="ECO:0008006" key="3">
    <source>
        <dbReference type="Google" id="ProtNLM"/>
    </source>
</evidence>
<gene>
    <name evidence="1" type="ORF">ACFYTF_07540</name>
</gene>
<protein>
    <recommendedName>
        <fullName evidence="3">Transposase</fullName>
    </recommendedName>
</protein>